<evidence type="ECO:0000256" key="5">
    <source>
        <dbReference type="SAM" id="MobiDB-lite"/>
    </source>
</evidence>
<sequence length="577" mass="60707">MNQHDDKLSEADIEPCCVVDSADDISWDSEADIVVVGFGGAGVAAALEAAERGASVIAVDRFDGGGATAYSGGILYSGGGTPQQKEAGYEDTAENMRKYLALEYVPVRDETLRRFCDNSVSNLAWVAQHGVPLSGDLYSGKVTYPPEGKFLYYSGNEKAPAIAAQVPPAPRGHRVVGKGMTGKVYFAAMQKAAFERGVKLIPHAPARRLVVDKSGAVIGIEIDQFPETAFAKHRSLYKKVSPYLPLSGERAEKAIRGCAQFEKEAGARRKLIRARRGVVLSSGGFVYNLSILSKHRPELASSYGALMRQGSMGCNGSGIALGESVGGVTGLMSNAFVGRVLSPPEGFVKGVMVNQDGKRFINEDAYIGTVGNAIAKQSADGTAWLILNKSTFWGGIKALLTIGRALFILWATPTLVNILFGGTKKAATLEKLAEKCGINTSGLVATVRDYDKLAAANQPDPVGKIASNIAPIGSGPYYAINVSINNRFAATSAFTLGGLKVDEDTGGVLRADGSIIPGLYAAGRTAVGMCSHAYMSGLSLADTLFSGRRAAASAIGEGDQQHAEVANSAHDRERTIA</sequence>
<dbReference type="GO" id="GO:0016491">
    <property type="term" value="F:oxidoreductase activity"/>
    <property type="evidence" value="ECO:0007669"/>
    <property type="project" value="UniProtKB-KW"/>
</dbReference>
<dbReference type="OrthoDB" id="337830at2"/>
<dbReference type="NCBIfam" id="NF005511">
    <property type="entry name" value="PRK07121.1-4"/>
    <property type="match status" value="1"/>
</dbReference>
<name>A0A3A3G3S4_9BURK</name>
<evidence type="ECO:0000256" key="3">
    <source>
        <dbReference type="ARBA" id="ARBA00022827"/>
    </source>
</evidence>
<keyword evidence="4" id="KW-0560">Oxidoreductase</keyword>
<evidence type="ECO:0000256" key="4">
    <source>
        <dbReference type="ARBA" id="ARBA00023002"/>
    </source>
</evidence>
<evidence type="ECO:0000313" key="8">
    <source>
        <dbReference type="Proteomes" id="UP000266327"/>
    </source>
</evidence>
<dbReference type="InterPro" id="IPR027477">
    <property type="entry name" value="Succ_DH/fumarate_Rdtase_cat_sf"/>
</dbReference>
<dbReference type="Proteomes" id="UP000266327">
    <property type="component" value="Unassembled WGS sequence"/>
</dbReference>
<reference evidence="8" key="1">
    <citation type="submission" date="2018-09" db="EMBL/GenBank/DDBJ databases">
        <authorList>
            <person name="Zhu H."/>
        </authorList>
    </citation>
    <scope>NUCLEOTIDE SEQUENCE [LARGE SCALE GENOMIC DNA]</scope>
    <source>
        <strain evidence="8">K1S02-23</strain>
    </source>
</reference>
<evidence type="ECO:0000313" key="7">
    <source>
        <dbReference type="EMBL" id="RJG03153.1"/>
    </source>
</evidence>
<dbReference type="Pfam" id="PF00890">
    <property type="entry name" value="FAD_binding_2"/>
    <property type="match status" value="1"/>
</dbReference>
<gene>
    <name evidence="7" type="ORF">D3878_17455</name>
</gene>
<protein>
    <submittedName>
        <fullName evidence="7">FAD-binding protein</fullName>
    </submittedName>
</protein>
<accession>A0A3A3G3S4</accession>
<keyword evidence="8" id="KW-1185">Reference proteome</keyword>
<dbReference type="InterPro" id="IPR036188">
    <property type="entry name" value="FAD/NAD-bd_sf"/>
</dbReference>
<keyword evidence="2" id="KW-0285">Flavoprotein</keyword>
<dbReference type="Gene3D" id="3.50.50.60">
    <property type="entry name" value="FAD/NAD(P)-binding domain"/>
    <property type="match status" value="3"/>
</dbReference>
<dbReference type="PANTHER" id="PTHR43400">
    <property type="entry name" value="FUMARATE REDUCTASE"/>
    <property type="match status" value="1"/>
</dbReference>
<organism evidence="7 8">
    <name type="scientific">Noviherbaspirillum sedimenti</name>
    <dbReference type="NCBI Taxonomy" id="2320865"/>
    <lineage>
        <taxon>Bacteria</taxon>
        <taxon>Pseudomonadati</taxon>
        <taxon>Pseudomonadota</taxon>
        <taxon>Betaproteobacteria</taxon>
        <taxon>Burkholderiales</taxon>
        <taxon>Oxalobacteraceae</taxon>
        <taxon>Noviherbaspirillum</taxon>
    </lineage>
</organism>
<feature type="region of interest" description="Disordered" evidence="5">
    <location>
        <begin position="555"/>
        <end position="577"/>
    </location>
</feature>
<dbReference type="RefSeq" id="WP_119786652.1">
    <property type="nucleotide sequence ID" value="NZ_QYUQ01000002.1"/>
</dbReference>
<dbReference type="SUPFAM" id="SSF51905">
    <property type="entry name" value="FAD/NAD(P)-binding domain"/>
    <property type="match status" value="1"/>
</dbReference>
<proteinExistence type="predicted"/>
<dbReference type="PANTHER" id="PTHR43400:SF10">
    <property type="entry name" value="3-OXOSTEROID 1-DEHYDROGENASE"/>
    <property type="match status" value="1"/>
</dbReference>
<comment type="cofactor">
    <cofactor evidence="1">
        <name>FAD</name>
        <dbReference type="ChEBI" id="CHEBI:57692"/>
    </cofactor>
</comment>
<dbReference type="Gene3D" id="3.90.700.10">
    <property type="entry name" value="Succinate dehydrogenase/fumarate reductase flavoprotein, catalytic domain"/>
    <property type="match status" value="1"/>
</dbReference>
<feature type="domain" description="FAD-dependent oxidoreductase 2 FAD-binding" evidence="6">
    <location>
        <begin position="32"/>
        <end position="533"/>
    </location>
</feature>
<dbReference type="AlphaFoldDB" id="A0A3A3G3S4"/>
<dbReference type="InterPro" id="IPR003953">
    <property type="entry name" value="FAD-dep_OxRdtase_2_FAD-bd"/>
</dbReference>
<dbReference type="InterPro" id="IPR050315">
    <property type="entry name" value="FAD-oxidoreductase_2"/>
</dbReference>
<evidence type="ECO:0000259" key="6">
    <source>
        <dbReference type="Pfam" id="PF00890"/>
    </source>
</evidence>
<comment type="caution">
    <text evidence="7">The sequence shown here is derived from an EMBL/GenBank/DDBJ whole genome shotgun (WGS) entry which is preliminary data.</text>
</comment>
<dbReference type="GO" id="GO:0008202">
    <property type="term" value="P:steroid metabolic process"/>
    <property type="evidence" value="ECO:0007669"/>
    <property type="project" value="UniProtKB-ARBA"/>
</dbReference>
<dbReference type="SUPFAM" id="SSF56425">
    <property type="entry name" value="Succinate dehydrogenase/fumarate reductase flavoprotein, catalytic domain"/>
    <property type="match status" value="1"/>
</dbReference>
<evidence type="ECO:0000256" key="1">
    <source>
        <dbReference type="ARBA" id="ARBA00001974"/>
    </source>
</evidence>
<dbReference type="EMBL" id="QYUQ01000002">
    <property type="protein sequence ID" value="RJG03153.1"/>
    <property type="molecule type" value="Genomic_DNA"/>
</dbReference>
<keyword evidence="3" id="KW-0274">FAD</keyword>
<evidence type="ECO:0000256" key="2">
    <source>
        <dbReference type="ARBA" id="ARBA00022630"/>
    </source>
</evidence>